<dbReference type="EMBL" id="JADIME010000057">
    <property type="protein sequence ID" value="MBO8465426.1"/>
    <property type="molecule type" value="Genomic_DNA"/>
</dbReference>
<feature type="domain" description="EamA" evidence="7">
    <location>
        <begin position="151"/>
        <end position="288"/>
    </location>
</feature>
<accession>A0A9D9I3S0</accession>
<dbReference type="Pfam" id="PF00892">
    <property type="entry name" value="EamA"/>
    <property type="match status" value="2"/>
</dbReference>
<feature type="transmembrane region" description="Helical" evidence="6">
    <location>
        <begin position="212"/>
        <end position="232"/>
    </location>
</feature>
<feature type="domain" description="EamA" evidence="7">
    <location>
        <begin position="7"/>
        <end position="140"/>
    </location>
</feature>
<dbReference type="SUPFAM" id="SSF103481">
    <property type="entry name" value="Multidrug resistance efflux transporter EmrE"/>
    <property type="match status" value="2"/>
</dbReference>
<protein>
    <submittedName>
        <fullName evidence="8">EamA family transporter</fullName>
    </submittedName>
</protein>
<dbReference type="PANTHER" id="PTHR32322:SF2">
    <property type="entry name" value="EAMA DOMAIN-CONTAINING PROTEIN"/>
    <property type="match status" value="1"/>
</dbReference>
<evidence type="ECO:0000259" key="7">
    <source>
        <dbReference type="Pfam" id="PF00892"/>
    </source>
</evidence>
<sequence>MASEKAKGIVLASIAAATYGMNPLFALPLYAEGMDTYTVLFYRYLFAVPMLAVMIKARGRDFKLQRKEIIPIVLAGLIFAMSSITLFLSYRYMAAGIASTILFIYPVLVAVIMAVFFKEKVKLATVVSILLSLIGIALLYKGDDGTTLNLTGVLIVAASALLYAVYIVGVNQSRILRKVPTVKLTFYGLLTGTVLFFCLTGFGTDISPVKEWYHWFNLIALAALPTAVSLTCTTMATHYIGATPTAILGALEPVTAVIIGATVFNEGLTDRIIFGILLIILAVMLIVTGDKIPTALLRFRKLFPKLKKQ</sequence>
<dbReference type="InterPro" id="IPR037185">
    <property type="entry name" value="EmrE-like"/>
</dbReference>
<comment type="similarity">
    <text evidence="2">Belongs to the EamA transporter family.</text>
</comment>
<feature type="transmembrane region" description="Helical" evidence="6">
    <location>
        <begin position="272"/>
        <end position="299"/>
    </location>
</feature>
<organism evidence="8 9">
    <name type="scientific">Candidatus Merdivivens pullistercoris</name>
    <dbReference type="NCBI Taxonomy" id="2840873"/>
    <lineage>
        <taxon>Bacteria</taxon>
        <taxon>Pseudomonadati</taxon>
        <taxon>Bacteroidota</taxon>
        <taxon>Bacteroidia</taxon>
        <taxon>Bacteroidales</taxon>
        <taxon>Muribaculaceae</taxon>
        <taxon>Muribaculaceae incertae sedis</taxon>
        <taxon>Candidatus Merdivivens</taxon>
    </lineage>
</organism>
<reference evidence="8" key="2">
    <citation type="journal article" date="2021" name="PeerJ">
        <title>Extensive microbial diversity within the chicken gut microbiome revealed by metagenomics and culture.</title>
        <authorList>
            <person name="Gilroy R."/>
            <person name="Ravi A."/>
            <person name="Getino M."/>
            <person name="Pursley I."/>
            <person name="Horton D.L."/>
            <person name="Alikhan N.F."/>
            <person name="Baker D."/>
            <person name="Gharbi K."/>
            <person name="Hall N."/>
            <person name="Watson M."/>
            <person name="Adriaenssens E.M."/>
            <person name="Foster-Nyarko E."/>
            <person name="Jarju S."/>
            <person name="Secka A."/>
            <person name="Antonio M."/>
            <person name="Oren A."/>
            <person name="Chaudhuri R.R."/>
            <person name="La Ragione R."/>
            <person name="Hildebrand F."/>
            <person name="Pallen M.J."/>
        </authorList>
    </citation>
    <scope>NUCLEOTIDE SEQUENCE</scope>
    <source>
        <strain evidence="8">10037</strain>
    </source>
</reference>
<feature type="transmembrane region" description="Helical" evidence="6">
    <location>
        <begin position="184"/>
        <end position="206"/>
    </location>
</feature>
<name>A0A9D9I3S0_9BACT</name>
<dbReference type="PANTHER" id="PTHR32322">
    <property type="entry name" value="INNER MEMBRANE TRANSPORTER"/>
    <property type="match status" value="1"/>
</dbReference>
<evidence type="ECO:0000256" key="3">
    <source>
        <dbReference type="ARBA" id="ARBA00022692"/>
    </source>
</evidence>
<keyword evidence="5 6" id="KW-0472">Membrane</keyword>
<comment type="caution">
    <text evidence="8">The sequence shown here is derived from an EMBL/GenBank/DDBJ whole genome shotgun (WGS) entry which is preliminary data.</text>
</comment>
<feature type="transmembrane region" description="Helical" evidence="6">
    <location>
        <begin position="152"/>
        <end position="172"/>
    </location>
</feature>
<reference evidence="8" key="1">
    <citation type="submission" date="2020-10" db="EMBL/GenBank/DDBJ databases">
        <authorList>
            <person name="Gilroy R."/>
        </authorList>
    </citation>
    <scope>NUCLEOTIDE SEQUENCE</scope>
    <source>
        <strain evidence="8">10037</strain>
    </source>
</reference>
<evidence type="ECO:0000256" key="1">
    <source>
        <dbReference type="ARBA" id="ARBA00004141"/>
    </source>
</evidence>
<evidence type="ECO:0000256" key="5">
    <source>
        <dbReference type="ARBA" id="ARBA00023136"/>
    </source>
</evidence>
<dbReference type="InterPro" id="IPR000620">
    <property type="entry name" value="EamA_dom"/>
</dbReference>
<gene>
    <name evidence="8" type="ORF">IAB93_05455</name>
</gene>
<dbReference type="Gene3D" id="1.10.3730.20">
    <property type="match status" value="1"/>
</dbReference>
<dbReference type="AlphaFoldDB" id="A0A9D9I3S0"/>
<dbReference type="Proteomes" id="UP000823597">
    <property type="component" value="Unassembled WGS sequence"/>
</dbReference>
<dbReference type="GO" id="GO:0016020">
    <property type="term" value="C:membrane"/>
    <property type="evidence" value="ECO:0007669"/>
    <property type="project" value="UniProtKB-SubCell"/>
</dbReference>
<evidence type="ECO:0000313" key="8">
    <source>
        <dbReference type="EMBL" id="MBO8465426.1"/>
    </source>
</evidence>
<feature type="transmembrane region" description="Helical" evidence="6">
    <location>
        <begin position="36"/>
        <end position="57"/>
    </location>
</feature>
<evidence type="ECO:0000313" key="9">
    <source>
        <dbReference type="Proteomes" id="UP000823597"/>
    </source>
</evidence>
<feature type="transmembrane region" description="Helical" evidence="6">
    <location>
        <begin position="69"/>
        <end position="88"/>
    </location>
</feature>
<keyword evidence="3 6" id="KW-0812">Transmembrane</keyword>
<dbReference type="InterPro" id="IPR050638">
    <property type="entry name" value="AA-Vitamin_Transporters"/>
</dbReference>
<proteinExistence type="inferred from homology"/>
<comment type="subcellular location">
    <subcellularLocation>
        <location evidence="1">Membrane</location>
        <topology evidence="1">Multi-pass membrane protein</topology>
    </subcellularLocation>
</comment>
<evidence type="ECO:0000256" key="4">
    <source>
        <dbReference type="ARBA" id="ARBA00022989"/>
    </source>
</evidence>
<keyword evidence="4 6" id="KW-1133">Transmembrane helix</keyword>
<feature type="transmembrane region" description="Helical" evidence="6">
    <location>
        <begin position="239"/>
        <end position="260"/>
    </location>
</feature>
<feature type="transmembrane region" description="Helical" evidence="6">
    <location>
        <begin position="123"/>
        <end position="140"/>
    </location>
</feature>
<feature type="transmembrane region" description="Helical" evidence="6">
    <location>
        <begin position="94"/>
        <end position="116"/>
    </location>
</feature>
<evidence type="ECO:0000256" key="6">
    <source>
        <dbReference type="SAM" id="Phobius"/>
    </source>
</evidence>
<evidence type="ECO:0000256" key="2">
    <source>
        <dbReference type="ARBA" id="ARBA00007362"/>
    </source>
</evidence>